<comment type="caution">
    <text evidence="1">The sequence shown here is derived from an EMBL/GenBank/DDBJ whole genome shotgun (WGS) entry which is preliminary data.</text>
</comment>
<dbReference type="Pfam" id="PF01947">
    <property type="entry name" value="Rv2949c-like"/>
    <property type="match status" value="1"/>
</dbReference>
<dbReference type="InterPro" id="IPR028978">
    <property type="entry name" value="Chorismate_lyase_/UTRA_dom_sf"/>
</dbReference>
<keyword evidence="2" id="KW-1185">Reference proteome</keyword>
<dbReference type="RefSeq" id="WP_420904937.1">
    <property type="nucleotide sequence ID" value="NZ_BAAFGK010000004.1"/>
</dbReference>
<reference evidence="1 2" key="2">
    <citation type="submission" date="2024-09" db="EMBL/GenBank/DDBJ databases">
        <title>Draft genome sequence of Candidatus Magnetaquicoccaceae bacterium FCR-1.</title>
        <authorList>
            <person name="Shimoshige H."/>
            <person name="Shimamura S."/>
            <person name="Taoka A."/>
            <person name="Kobayashi H."/>
            <person name="Maekawa T."/>
        </authorList>
    </citation>
    <scope>NUCLEOTIDE SEQUENCE [LARGE SCALE GENOMIC DNA]</scope>
    <source>
        <strain evidence="1 2">FCR-1</strain>
    </source>
</reference>
<dbReference type="EMBL" id="BAAFGK010000004">
    <property type="protein sequence ID" value="GAB0057238.1"/>
    <property type="molecule type" value="Genomic_DNA"/>
</dbReference>
<keyword evidence="1" id="KW-0670">Pyruvate</keyword>
<evidence type="ECO:0000313" key="1">
    <source>
        <dbReference type="EMBL" id="GAB0057238.1"/>
    </source>
</evidence>
<dbReference type="InterPro" id="IPR002800">
    <property type="entry name" value="Rv2949c-like"/>
</dbReference>
<organism evidence="1 2">
    <name type="scientific">Candidatus Magnetaquiglobus chichijimensis</name>
    <dbReference type="NCBI Taxonomy" id="3141448"/>
    <lineage>
        <taxon>Bacteria</taxon>
        <taxon>Pseudomonadati</taxon>
        <taxon>Pseudomonadota</taxon>
        <taxon>Magnetococcia</taxon>
        <taxon>Magnetococcales</taxon>
        <taxon>Candidatus Magnetaquicoccaceae</taxon>
        <taxon>Candidatus Magnetaquiglobus</taxon>
    </lineage>
</organism>
<dbReference type="GO" id="GO:0008813">
    <property type="term" value="F:chorismate lyase activity"/>
    <property type="evidence" value="ECO:0007669"/>
    <property type="project" value="UniProtKB-EC"/>
</dbReference>
<reference evidence="1 2" key="1">
    <citation type="submission" date="2024-05" db="EMBL/GenBank/DDBJ databases">
        <authorList>
            <consortium name="Candidatus Magnetaquicoccaceae bacterium FCR-1 genome sequencing consortium"/>
            <person name="Shimoshige H."/>
            <person name="Shimamura S."/>
            <person name="Taoka A."/>
            <person name="Kobayashi H."/>
            <person name="Maekawa T."/>
        </authorList>
    </citation>
    <scope>NUCLEOTIDE SEQUENCE [LARGE SCALE GENOMIC DNA]</scope>
    <source>
        <strain evidence="1 2">FCR-1</strain>
    </source>
</reference>
<keyword evidence="1" id="KW-0456">Lyase</keyword>
<dbReference type="Proteomes" id="UP001628193">
    <property type="component" value="Unassembled WGS sequence"/>
</dbReference>
<protein>
    <submittedName>
        <fullName evidence="1">Chorismate pyruvate-lyase</fullName>
        <ecNumber evidence="1">4.1.3.40</ecNumber>
    </submittedName>
</protein>
<accession>A0ABQ0C8N1</accession>
<gene>
    <name evidence="1" type="primary">ubiC</name>
    <name evidence="1" type="ORF">SIID45300_01561</name>
</gene>
<sequence length="191" mass="21444">MTLPFPLLPLTPWHPPDPFPELADLVIAPRYRELLASTDSLTRRLENLTGLPSRVRLEEQTRSTTGAESGEPWDPDWLATGSAPFLIRAAWLRLGELEMVFAHSRLSLAGMDPHVQQAIEVGDQPLGSLFLARDEQVERRHLQLSACRAPALAERLGRNADLPFILRRSLFLVAGQPRGRILELFLTDLSR</sequence>
<name>A0ABQ0C8N1_9PROT</name>
<proteinExistence type="predicted"/>
<evidence type="ECO:0000313" key="2">
    <source>
        <dbReference type="Proteomes" id="UP001628193"/>
    </source>
</evidence>
<dbReference type="Gene3D" id="3.40.1410.10">
    <property type="entry name" value="Chorismate lyase-like"/>
    <property type="match status" value="1"/>
</dbReference>
<dbReference type="EC" id="4.1.3.40" evidence="1"/>
<dbReference type="SUPFAM" id="SSF64288">
    <property type="entry name" value="Chorismate lyase-like"/>
    <property type="match status" value="1"/>
</dbReference>